<organism evidence="2 3">
    <name type="scientific">Jiella avicenniae</name>
    <dbReference type="NCBI Taxonomy" id="2907202"/>
    <lineage>
        <taxon>Bacteria</taxon>
        <taxon>Pseudomonadati</taxon>
        <taxon>Pseudomonadota</taxon>
        <taxon>Alphaproteobacteria</taxon>
        <taxon>Hyphomicrobiales</taxon>
        <taxon>Aurantimonadaceae</taxon>
        <taxon>Jiella</taxon>
    </lineage>
</organism>
<feature type="region of interest" description="Disordered" evidence="1">
    <location>
        <begin position="52"/>
        <end position="75"/>
    </location>
</feature>
<name>A0A9X1NXT7_9HYPH</name>
<dbReference type="RefSeq" id="WP_233718396.1">
    <property type="nucleotide sequence ID" value="NZ_JAJUWU010000004.1"/>
</dbReference>
<comment type="caution">
    <text evidence="2">The sequence shown here is derived from an EMBL/GenBank/DDBJ whole genome shotgun (WGS) entry which is preliminary data.</text>
</comment>
<protein>
    <submittedName>
        <fullName evidence="2">Uncharacterized protein</fullName>
    </submittedName>
</protein>
<dbReference type="EMBL" id="JAJUWU010000004">
    <property type="protein sequence ID" value="MCE7027482.1"/>
    <property type="molecule type" value="Genomic_DNA"/>
</dbReference>
<dbReference type="AlphaFoldDB" id="A0A9X1NXT7"/>
<evidence type="ECO:0000256" key="1">
    <source>
        <dbReference type="SAM" id="MobiDB-lite"/>
    </source>
</evidence>
<accession>A0A9X1NXT7</accession>
<dbReference type="Proteomes" id="UP001139035">
    <property type="component" value="Unassembled WGS sequence"/>
</dbReference>
<keyword evidence="3" id="KW-1185">Reference proteome</keyword>
<sequence length="111" mass="12484">MLRLFAIVTVKNLSRHMQPMLVGDHLNALRIPTWFASKRSVSAQDCRADSITAHEHASPMHDDEADPGPQRENMGENLAGLYRERLAGFHLEGESSIETGMKWQGAGLWRM</sequence>
<proteinExistence type="predicted"/>
<reference evidence="2" key="1">
    <citation type="submission" date="2022-01" db="EMBL/GenBank/DDBJ databases">
        <title>Jiella avicenniae sp. nov., a novel endophytic bacterium isolated from bark of Avicennia marina.</title>
        <authorList>
            <person name="Tuo L."/>
        </authorList>
    </citation>
    <scope>NUCLEOTIDE SEQUENCE</scope>
    <source>
        <strain evidence="2">CBK1P-4</strain>
    </source>
</reference>
<evidence type="ECO:0000313" key="3">
    <source>
        <dbReference type="Proteomes" id="UP001139035"/>
    </source>
</evidence>
<feature type="compositionally biased region" description="Basic and acidic residues" evidence="1">
    <location>
        <begin position="52"/>
        <end position="62"/>
    </location>
</feature>
<gene>
    <name evidence="2" type="ORF">LZD57_05720</name>
</gene>
<evidence type="ECO:0000313" key="2">
    <source>
        <dbReference type="EMBL" id="MCE7027482.1"/>
    </source>
</evidence>